<dbReference type="PANTHER" id="PTHR33026">
    <property type="entry name" value="OS06G0360600 PROTEIN"/>
    <property type="match status" value="1"/>
</dbReference>
<gene>
    <name evidence="3" type="ordered locus">LOC_Os12g08590</name>
</gene>
<evidence type="ECO:0000256" key="1">
    <source>
        <dbReference type="SAM" id="Phobius"/>
    </source>
</evidence>
<dbReference type="Pfam" id="PF04195">
    <property type="entry name" value="Transposase_28"/>
    <property type="match status" value="1"/>
</dbReference>
<reference evidence="3" key="1">
    <citation type="journal article" date="2005" name="BMC Biol.">
        <title>The sequence of rice chromosomes 11 and 12, rich in disease resistance genes and recent gene duplications.</title>
        <authorList>
            <consortium name="The rice chromosomes 11 and 12 sequencing consortia"/>
        </authorList>
    </citation>
    <scope>NUCLEOTIDE SEQUENCE [LARGE SCALE GENOMIC DNA]</scope>
</reference>
<reference evidence="3" key="3">
    <citation type="submission" date="2006-01" db="EMBL/GenBank/DDBJ databases">
        <authorList>
            <person name="Buell R."/>
        </authorList>
    </citation>
    <scope>NUCLEOTIDE SEQUENCE</scope>
</reference>
<keyword evidence="1" id="KW-0812">Transmembrane</keyword>
<protein>
    <submittedName>
        <fullName evidence="3">Retrotransposon protein, putative, unclassified</fullName>
    </submittedName>
</protein>
<name>Q2QWQ3_ORYSJ</name>
<keyword evidence="1" id="KW-0472">Membrane</keyword>
<dbReference type="AlphaFoldDB" id="Q2QWQ3"/>
<evidence type="ECO:0000313" key="3">
    <source>
        <dbReference type="EMBL" id="ABA96004.1"/>
    </source>
</evidence>
<sequence length="408" mass="45564">MAREKRGADRSPALGRMVVVEDFIHCGFLPPPSEFLLLILNFYGLTLLHLNPSSIAFLSIFAHLCEAYIGVVPFLDLFRFFYELHWMETGRVSGCCGFRLHDGMKARYIPFQCHTSRTKWRSKWFYLELEELDPVLVVPEDQPKRQECWTSKPLLTPSLEAFLNVIGGLREQGLTEYDVARDFIARRIQSLQARAHPAFDFEGDLDVTRISSRGTCSRVAVFVFSLIAISCSRFDPSSPFSLRFRSFRRCRDAADVLISPVSATDELPTPLCYKSAADKVDAINGNGGEILIFHLTQDTGRLPPPPKRRIIKRAASRCFDAEDVQQGGRPDIVTTDLALLSEAPASDVVGDIVVLDNTNVISDPSGLGACFAPPRELKWVALGFSHSPDICPHGRISLNPCLFQTSRA</sequence>
<keyword evidence="1" id="KW-1133">Transmembrane helix</keyword>
<organism evidence="3">
    <name type="scientific">Oryza sativa subsp. japonica</name>
    <name type="common">Rice</name>
    <dbReference type="NCBI Taxonomy" id="39947"/>
    <lineage>
        <taxon>Eukaryota</taxon>
        <taxon>Viridiplantae</taxon>
        <taxon>Streptophyta</taxon>
        <taxon>Embryophyta</taxon>
        <taxon>Tracheophyta</taxon>
        <taxon>Spermatophyta</taxon>
        <taxon>Magnoliopsida</taxon>
        <taxon>Liliopsida</taxon>
        <taxon>Poales</taxon>
        <taxon>Poaceae</taxon>
        <taxon>BOP clade</taxon>
        <taxon>Oryzoideae</taxon>
        <taxon>Oryzeae</taxon>
        <taxon>Oryzinae</taxon>
        <taxon>Oryza</taxon>
        <taxon>Oryza sativa</taxon>
    </lineage>
</organism>
<dbReference type="InterPro" id="IPR007321">
    <property type="entry name" value="Transposase_28"/>
</dbReference>
<feature type="transmembrane region" description="Helical" evidence="1">
    <location>
        <begin position="55"/>
        <end position="78"/>
    </location>
</feature>
<proteinExistence type="predicted"/>
<evidence type="ECO:0000259" key="2">
    <source>
        <dbReference type="Pfam" id="PF04195"/>
    </source>
</evidence>
<reference evidence="3" key="2">
    <citation type="submission" date="2005-04" db="EMBL/GenBank/DDBJ databases">
        <authorList>
            <person name="Buell C.R."/>
            <person name="Wing R.A."/>
            <person name="McCombie W.A."/>
            <person name="Ouyang S."/>
        </authorList>
    </citation>
    <scope>NUCLEOTIDE SEQUENCE</scope>
</reference>
<dbReference type="EMBL" id="DP000011">
    <property type="protein sequence ID" value="ABA96004.1"/>
    <property type="molecule type" value="Genomic_DNA"/>
</dbReference>
<feature type="domain" description="Transposase (putative) gypsy type" evidence="2">
    <location>
        <begin position="18"/>
        <end position="84"/>
    </location>
</feature>
<accession>Q2QWQ3</accession>
<dbReference type="PANTHER" id="PTHR33026:SF7">
    <property type="entry name" value="OS03G0100275 PROTEIN"/>
    <property type="match status" value="1"/>
</dbReference>